<comment type="caution">
    <text evidence="1">The sequence shown here is derived from an EMBL/GenBank/DDBJ whole genome shotgun (WGS) entry which is preliminary data.</text>
</comment>
<dbReference type="PANTHER" id="PTHR31620:SF2">
    <property type="entry name" value="PROTEIN RETICULATA-RELATED 5, CHLOROPLASTIC"/>
    <property type="match status" value="1"/>
</dbReference>
<accession>A0AAN9FFH7</accession>
<proteinExistence type="predicted"/>
<dbReference type="AlphaFoldDB" id="A0AAN9FFH7"/>
<dbReference type="PANTHER" id="PTHR31620">
    <property type="entry name" value="PROTEIN RETICULATA-RELATED 2, CHLOROPLASTIC-RELATED"/>
    <property type="match status" value="1"/>
</dbReference>
<evidence type="ECO:0000313" key="2">
    <source>
        <dbReference type="Proteomes" id="UP001372338"/>
    </source>
</evidence>
<protein>
    <submittedName>
        <fullName evidence="1">Uncharacterized protein</fullName>
    </submittedName>
</protein>
<organism evidence="1 2">
    <name type="scientific">Crotalaria pallida</name>
    <name type="common">Smooth rattlebox</name>
    <name type="synonym">Crotalaria striata</name>
    <dbReference type="NCBI Taxonomy" id="3830"/>
    <lineage>
        <taxon>Eukaryota</taxon>
        <taxon>Viridiplantae</taxon>
        <taxon>Streptophyta</taxon>
        <taxon>Embryophyta</taxon>
        <taxon>Tracheophyta</taxon>
        <taxon>Spermatophyta</taxon>
        <taxon>Magnoliopsida</taxon>
        <taxon>eudicotyledons</taxon>
        <taxon>Gunneridae</taxon>
        <taxon>Pentapetalae</taxon>
        <taxon>rosids</taxon>
        <taxon>fabids</taxon>
        <taxon>Fabales</taxon>
        <taxon>Fabaceae</taxon>
        <taxon>Papilionoideae</taxon>
        <taxon>50 kb inversion clade</taxon>
        <taxon>genistoids sensu lato</taxon>
        <taxon>core genistoids</taxon>
        <taxon>Crotalarieae</taxon>
        <taxon>Crotalaria</taxon>
    </lineage>
</organism>
<sequence length="86" mass="9688">MVRLNQSSFVLYPQDLQKGIDLGLVSPEVLQNFFDLEQALLTLVLANTDHEALICADLQKGIDLGLVSLEVLQNFFDLEQYALEHI</sequence>
<gene>
    <name evidence="1" type="ORF">RIF29_15858</name>
</gene>
<evidence type="ECO:0000313" key="1">
    <source>
        <dbReference type="EMBL" id="KAK7274760.1"/>
    </source>
</evidence>
<name>A0AAN9FFH7_CROPI</name>
<keyword evidence="2" id="KW-1185">Reference proteome</keyword>
<reference evidence="1 2" key="1">
    <citation type="submission" date="2024-01" db="EMBL/GenBank/DDBJ databases">
        <title>The genomes of 5 underutilized Papilionoideae crops provide insights into root nodulation and disease resistanc.</title>
        <authorList>
            <person name="Yuan L."/>
        </authorList>
    </citation>
    <scope>NUCLEOTIDE SEQUENCE [LARGE SCALE GENOMIC DNA]</scope>
    <source>
        <strain evidence="1">ZHUSHIDOU_FW_LH</strain>
        <tissue evidence="1">Leaf</tissue>
    </source>
</reference>
<dbReference type="EMBL" id="JAYWIO010000003">
    <property type="protein sequence ID" value="KAK7274760.1"/>
    <property type="molecule type" value="Genomic_DNA"/>
</dbReference>
<dbReference type="Proteomes" id="UP001372338">
    <property type="component" value="Unassembled WGS sequence"/>
</dbReference>